<dbReference type="OrthoDB" id="774437at2759"/>
<dbReference type="AlphaFoldDB" id="A0A0A0KUN4"/>
<dbReference type="eggNOG" id="ENOG502S40S">
    <property type="taxonomic scope" value="Eukaryota"/>
</dbReference>
<feature type="region of interest" description="Disordered" evidence="1">
    <location>
        <begin position="123"/>
        <end position="162"/>
    </location>
</feature>
<evidence type="ECO:0000256" key="1">
    <source>
        <dbReference type="SAM" id="MobiDB-lite"/>
    </source>
</evidence>
<reference evidence="2 3" key="3">
    <citation type="journal article" date="2010" name="BMC Genomics">
        <title>Transcriptome sequencing and comparative analysis of cucumber flowers with different sex types.</title>
        <authorList>
            <person name="Guo S."/>
            <person name="Zheng Y."/>
            <person name="Joung J.G."/>
            <person name="Liu S."/>
            <person name="Zhang Z."/>
            <person name="Crasta O.R."/>
            <person name="Sobral B.W."/>
            <person name="Xu Y."/>
            <person name="Huang S."/>
            <person name="Fei Z."/>
        </authorList>
    </citation>
    <scope>NUCLEOTIDE SEQUENCE [LARGE SCALE GENOMIC DNA]</scope>
    <source>
        <strain evidence="3">cv. 9930</strain>
    </source>
</reference>
<reference evidence="2 3" key="4">
    <citation type="journal article" date="2011" name="BMC Genomics">
        <title>RNA-Seq improves annotation of protein-coding genes in the cucumber genome.</title>
        <authorList>
            <person name="Li Z."/>
            <person name="Zhang Z."/>
            <person name="Yan P."/>
            <person name="Huang S."/>
            <person name="Fei Z."/>
            <person name="Lin K."/>
        </authorList>
    </citation>
    <scope>NUCLEOTIDE SEQUENCE [LARGE SCALE GENOMIC DNA]</scope>
    <source>
        <strain evidence="3">cv. 9930</strain>
    </source>
</reference>
<dbReference type="EMBL" id="CM002925">
    <property type="protein sequence ID" value="KGN53335.1"/>
    <property type="molecule type" value="Genomic_DNA"/>
</dbReference>
<sequence length="162" mass="17613">MARSYEKPAYSSIDDNEKHREFDRDIREMVSTLTSRLGLLRKGGSAQSHELVDDQGSSIITLAGTNTGATMRAELNGKTTKLDQDTGVDENESLTSYINSNFQAINNSIMFGGSYTGNDPGVHMEYTSDLHEEGHKAEKGGAKGKKVGKDNAESGGSWFSKE</sequence>
<accession>A0A0A0KUN4</accession>
<proteinExistence type="predicted"/>
<protein>
    <submittedName>
        <fullName evidence="2">Uncharacterized protein</fullName>
    </submittedName>
</protein>
<gene>
    <name evidence="2" type="ORF">Csa_4G047960</name>
</gene>
<reference evidence="2 3" key="1">
    <citation type="journal article" date="2009" name="Nat. Genet.">
        <title>The genome of the cucumber, Cucumis sativus L.</title>
        <authorList>
            <person name="Huang S."/>
            <person name="Li R."/>
            <person name="Zhang Z."/>
            <person name="Li L."/>
            <person name="Gu X."/>
            <person name="Fan W."/>
            <person name="Lucas W.J."/>
            <person name="Wang X."/>
            <person name="Xie B."/>
            <person name="Ni P."/>
            <person name="Ren Y."/>
            <person name="Zhu H."/>
            <person name="Li J."/>
            <person name="Lin K."/>
            <person name="Jin W."/>
            <person name="Fei Z."/>
            <person name="Li G."/>
            <person name="Staub J."/>
            <person name="Kilian A."/>
            <person name="van der Vossen E.A."/>
            <person name="Wu Y."/>
            <person name="Guo J."/>
            <person name="He J."/>
            <person name="Jia Z."/>
            <person name="Ren Y."/>
            <person name="Tian G."/>
            <person name="Lu Y."/>
            <person name="Ruan J."/>
            <person name="Qian W."/>
            <person name="Wang M."/>
            <person name="Huang Q."/>
            <person name="Li B."/>
            <person name="Xuan Z."/>
            <person name="Cao J."/>
            <person name="Asan"/>
            <person name="Wu Z."/>
            <person name="Zhang J."/>
            <person name="Cai Q."/>
            <person name="Bai Y."/>
            <person name="Zhao B."/>
            <person name="Han Y."/>
            <person name="Li Y."/>
            <person name="Li X."/>
            <person name="Wang S."/>
            <person name="Shi Q."/>
            <person name="Liu S."/>
            <person name="Cho W.K."/>
            <person name="Kim J.Y."/>
            <person name="Xu Y."/>
            <person name="Heller-Uszynska K."/>
            <person name="Miao H."/>
            <person name="Cheng Z."/>
            <person name="Zhang S."/>
            <person name="Wu J."/>
            <person name="Yang Y."/>
            <person name="Kang H."/>
            <person name="Li M."/>
            <person name="Liang H."/>
            <person name="Ren X."/>
            <person name="Shi Z."/>
            <person name="Wen M."/>
            <person name="Jian M."/>
            <person name="Yang H."/>
            <person name="Zhang G."/>
            <person name="Yang Z."/>
            <person name="Chen R."/>
            <person name="Liu S."/>
            <person name="Li J."/>
            <person name="Ma L."/>
            <person name="Liu H."/>
            <person name="Zhou Y."/>
            <person name="Zhao J."/>
            <person name="Fang X."/>
            <person name="Li G."/>
            <person name="Fang L."/>
            <person name="Li Y."/>
            <person name="Liu D."/>
            <person name="Zheng H."/>
            <person name="Zhang Y."/>
            <person name="Qin N."/>
            <person name="Li Z."/>
            <person name="Yang G."/>
            <person name="Yang S."/>
            <person name="Bolund L."/>
            <person name="Kristiansen K."/>
            <person name="Zheng H."/>
            <person name="Li S."/>
            <person name="Zhang X."/>
            <person name="Yang H."/>
            <person name="Wang J."/>
            <person name="Sun R."/>
            <person name="Zhang B."/>
            <person name="Jiang S."/>
            <person name="Wang J."/>
            <person name="Du Y."/>
            <person name="Li S."/>
        </authorList>
    </citation>
    <scope>NUCLEOTIDE SEQUENCE [LARGE SCALE GENOMIC DNA]</scope>
    <source>
        <strain evidence="3">cv. 9930</strain>
    </source>
</reference>
<dbReference type="Gramene" id="KGN53335">
    <property type="protein sequence ID" value="KGN53335"/>
    <property type="gene ID" value="Csa_4G047960"/>
</dbReference>
<dbReference type="PANTHER" id="PTHR33472:SF28">
    <property type="entry name" value="BROMO AND FHA DOMAIN-CONTAINING PROTEIN DDB_G0267958"/>
    <property type="match status" value="1"/>
</dbReference>
<reference evidence="2 3" key="2">
    <citation type="journal article" date="2009" name="PLoS ONE">
        <title>An integrated genetic and cytogenetic map of the cucumber genome.</title>
        <authorList>
            <person name="Ren Y."/>
            <person name="Zhang Z."/>
            <person name="Liu J."/>
            <person name="Staub J.E."/>
            <person name="Han Y."/>
            <person name="Cheng Z."/>
            <person name="Li X."/>
            <person name="Lu J."/>
            <person name="Miao H."/>
            <person name="Kang H."/>
            <person name="Xie B."/>
            <person name="Gu X."/>
            <person name="Wang X."/>
            <person name="Du Y."/>
            <person name="Jin W."/>
            <person name="Huang S."/>
        </authorList>
    </citation>
    <scope>NUCLEOTIDE SEQUENCE [LARGE SCALE GENOMIC DNA]</scope>
    <source>
        <strain evidence="3">cv. 9930</strain>
    </source>
</reference>
<keyword evidence="3" id="KW-1185">Reference proteome</keyword>
<evidence type="ECO:0000313" key="3">
    <source>
        <dbReference type="Proteomes" id="UP000029981"/>
    </source>
</evidence>
<dbReference type="STRING" id="3659.A0A0A0KUN4"/>
<name>A0A0A0KUN4_CUCSA</name>
<dbReference type="Proteomes" id="UP000029981">
    <property type="component" value="Chromosome 4"/>
</dbReference>
<dbReference type="PANTHER" id="PTHR33472">
    <property type="entry name" value="OS01G0106600 PROTEIN"/>
    <property type="match status" value="1"/>
</dbReference>
<dbReference type="KEGG" id="csv:101210126"/>
<feature type="compositionally biased region" description="Basic and acidic residues" evidence="1">
    <location>
        <begin position="126"/>
        <end position="152"/>
    </location>
</feature>
<organism evidence="2 3">
    <name type="scientific">Cucumis sativus</name>
    <name type="common">Cucumber</name>
    <dbReference type="NCBI Taxonomy" id="3659"/>
    <lineage>
        <taxon>Eukaryota</taxon>
        <taxon>Viridiplantae</taxon>
        <taxon>Streptophyta</taxon>
        <taxon>Embryophyta</taxon>
        <taxon>Tracheophyta</taxon>
        <taxon>Spermatophyta</taxon>
        <taxon>Magnoliopsida</taxon>
        <taxon>eudicotyledons</taxon>
        <taxon>Gunneridae</taxon>
        <taxon>Pentapetalae</taxon>
        <taxon>rosids</taxon>
        <taxon>fabids</taxon>
        <taxon>Cucurbitales</taxon>
        <taxon>Cucurbitaceae</taxon>
        <taxon>Benincaseae</taxon>
        <taxon>Cucumis</taxon>
    </lineage>
</organism>
<evidence type="ECO:0000313" key="2">
    <source>
        <dbReference type="EMBL" id="KGN53335.1"/>
    </source>
</evidence>
<dbReference type="OMA" id="RQQHFDH"/>